<dbReference type="Proteomes" id="UP000540506">
    <property type="component" value="Unassembled WGS sequence"/>
</dbReference>
<keyword evidence="4 6" id="KW-1133">Transmembrane helix</keyword>
<dbReference type="GO" id="GO:0046873">
    <property type="term" value="F:metal ion transmembrane transporter activity"/>
    <property type="evidence" value="ECO:0007669"/>
    <property type="project" value="InterPro"/>
</dbReference>
<accession>A0A7W7VV15</accession>
<feature type="transmembrane region" description="Helical" evidence="6">
    <location>
        <begin position="67"/>
        <end position="85"/>
    </location>
</feature>
<evidence type="ECO:0000256" key="1">
    <source>
        <dbReference type="ARBA" id="ARBA00004141"/>
    </source>
</evidence>
<organism evidence="7 8">
    <name type="scientific">Kitasatospora kifunensis</name>
    <name type="common">Streptomyces kifunensis</name>
    <dbReference type="NCBI Taxonomy" id="58351"/>
    <lineage>
        <taxon>Bacteria</taxon>
        <taxon>Bacillati</taxon>
        <taxon>Actinomycetota</taxon>
        <taxon>Actinomycetes</taxon>
        <taxon>Kitasatosporales</taxon>
        <taxon>Streptomycetaceae</taxon>
        <taxon>Kitasatospora</taxon>
    </lineage>
</organism>
<gene>
    <name evidence="7" type="ORF">FHR34_002018</name>
</gene>
<evidence type="ECO:0000256" key="2">
    <source>
        <dbReference type="ARBA" id="ARBA00009190"/>
    </source>
</evidence>
<keyword evidence="5 6" id="KW-0472">Membrane</keyword>
<evidence type="ECO:0000313" key="8">
    <source>
        <dbReference type="Proteomes" id="UP000540506"/>
    </source>
</evidence>
<comment type="subcellular location">
    <subcellularLocation>
        <location evidence="1 6">Membrane</location>
        <topology evidence="1 6">Multi-pass membrane protein</topology>
    </subcellularLocation>
</comment>
<feature type="transmembrane region" description="Helical" evidence="6">
    <location>
        <begin position="106"/>
        <end position="126"/>
    </location>
</feature>
<keyword evidence="3 6" id="KW-0812">Transmembrane</keyword>
<evidence type="ECO:0000313" key="7">
    <source>
        <dbReference type="EMBL" id="MBB4923025.1"/>
    </source>
</evidence>
<name>A0A7W7VV15_KITKI</name>
<dbReference type="PANTHER" id="PTHR12608">
    <property type="entry name" value="TRANSMEMBRANE PROTEIN HTP-1 RELATED"/>
    <property type="match status" value="1"/>
</dbReference>
<evidence type="ECO:0000256" key="6">
    <source>
        <dbReference type="RuleBase" id="RU365102"/>
    </source>
</evidence>
<reference evidence="7 8" key="1">
    <citation type="submission" date="2020-08" db="EMBL/GenBank/DDBJ databases">
        <title>Sequencing the genomes of 1000 actinobacteria strains.</title>
        <authorList>
            <person name="Klenk H.-P."/>
        </authorList>
    </citation>
    <scope>NUCLEOTIDE SEQUENCE [LARGE SCALE GENOMIC DNA]</scope>
    <source>
        <strain evidence="7 8">DSM 41654</strain>
    </source>
</reference>
<dbReference type="EMBL" id="JACHJV010000001">
    <property type="protein sequence ID" value="MBB4923025.1"/>
    <property type="molecule type" value="Genomic_DNA"/>
</dbReference>
<evidence type="ECO:0000256" key="4">
    <source>
        <dbReference type="ARBA" id="ARBA00022989"/>
    </source>
</evidence>
<evidence type="ECO:0000256" key="5">
    <source>
        <dbReference type="ARBA" id="ARBA00023136"/>
    </source>
</evidence>
<dbReference type="Pfam" id="PF01169">
    <property type="entry name" value="GDT1"/>
    <property type="match status" value="2"/>
</dbReference>
<dbReference type="PANTHER" id="PTHR12608:SF1">
    <property type="entry name" value="TRANSMEMBRANE PROTEIN 165"/>
    <property type="match status" value="1"/>
</dbReference>
<sequence length="193" mass="19655">MDLTVFAVTFGIIFLAELPDKTALAALMLGTRYKAAYVFAGVAAAMAVQVGLALAAGSLLALLPHRWVEGVSGALFLAGAVMLLLHKDEEEGHEAKAPSSTGFWKVAGASFLVVAVAEFGDLTQIMTANLAAKYADPLSVGLGAWLALCAVGGLAILGGQKLLKHVPMKVIIRVAAAAMLVLAGVSIVGAVTG</sequence>
<proteinExistence type="inferred from homology"/>
<dbReference type="InterPro" id="IPR001727">
    <property type="entry name" value="GDT1-like"/>
</dbReference>
<feature type="transmembrane region" description="Helical" evidence="6">
    <location>
        <begin position="138"/>
        <end position="158"/>
    </location>
</feature>
<feature type="transmembrane region" description="Helical" evidence="6">
    <location>
        <begin position="36"/>
        <end position="61"/>
    </location>
</feature>
<dbReference type="GO" id="GO:0016020">
    <property type="term" value="C:membrane"/>
    <property type="evidence" value="ECO:0007669"/>
    <property type="project" value="UniProtKB-SubCell"/>
</dbReference>
<protein>
    <recommendedName>
        <fullName evidence="6">GDT1 family protein</fullName>
    </recommendedName>
</protein>
<comment type="caution">
    <text evidence="7">The sequence shown here is derived from an EMBL/GenBank/DDBJ whole genome shotgun (WGS) entry which is preliminary data.</text>
</comment>
<comment type="similarity">
    <text evidence="2 6">Belongs to the GDT1 family.</text>
</comment>
<dbReference type="AlphaFoldDB" id="A0A7W7VV15"/>
<keyword evidence="8" id="KW-1185">Reference proteome</keyword>
<feature type="transmembrane region" description="Helical" evidence="6">
    <location>
        <begin position="170"/>
        <end position="191"/>
    </location>
</feature>
<evidence type="ECO:0000256" key="3">
    <source>
        <dbReference type="ARBA" id="ARBA00022692"/>
    </source>
</evidence>